<evidence type="ECO:0000313" key="4">
    <source>
        <dbReference type="EMBL" id="EEP52590.1"/>
    </source>
</evidence>
<name>C4ICR7_CLOBU</name>
<dbReference type="EMBL" id="ACOM01000005">
    <property type="protein sequence ID" value="EEP54629.1"/>
    <property type="molecule type" value="Genomic_DNA"/>
</dbReference>
<dbReference type="EMBL" id="ACOM01000010">
    <property type="protein sequence ID" value="EEP52467.1"/>
    <property type="molecule type" value="Genomic_DNA"/>
</dbReference>
<dbReference type="AlphaFoldDB" id="C4ICR7"/>
<evidence type="ECO:0000313" key="3">
    <source>
        <dbReference type="EMBL" id="EEP52467.1"/>
    </source>
</evidence>
<dbReference type="EMBL" id="ACOM01000002">
    <property type="protein sequence ID" value="EEP55861.1"/>
    <property type="molecule type" value="Genomic_DNA"/>
</dbReference>
<sequence>MRRADIEVPNLPVDVNSWGRSACYPRGSFYPLSDGPPTRYHRITKPDFRPCSTCRSRSQAPLCLYTLRTISDRSEGTFGRLRYILGGDRPSQTAHLTMSCHQFHGIQLELQYYQGGIPTTTPLRLTP</sequence>
<dbReference type="EMBL" id="ACOM01000011">
    <property type="protein sequence ID" value="EEP52409.1"/>
    <property type="molecule type" value="Genomic_DNA"/>
</dbReference>
<evidence type="ECO:0000313" key="1">
    <source>
        <dbReference type="EMBL" id="EEP52328.1"/>
    </source>
</evidence>
<dbReference type="Proteomes" id="UP000003081">
    <property type="component" value="Unassembled WGS sequence"/>
</dbReference>
<evidence type="ECO:0000313" key="7">
    <source>
        <dbReference type="EMBL" id="EEP55337.1"/>
    </source>
</evidence>
<evidence type="ECO:0000313" key="9">
    <source>
        <dbReference type="EMBL" id="EEP55861.1"/>
    </source>
</evidence>
<dbReference type="EMBL" id="ACOM01000009">
    <property type="protein sequence ID" value="EEP52590.1"/>
    <property type="molecule type" value="Genomic_DNA"/>
</dbReference>
<protein>
    <submittedName>
        <fullName evidence="9">Uncharacterized protein</fullName>
    </submittedName>
</protein>
<evidence type="ECO:0000313" key="10">
    <source>
        <dbReference type="Proteomes" id="UP000003081"/>
    </source>
</evidence>
<dbReference type="EMBL" id="ACOM01000004">
    <property type="protein sequence ID" value="EEP55337.1"/>
    <property type="molecule type" value="Genomic_DNA"/>
</dbReference>
<evidence type="ECO:0000313" key="2">
    <source>
        <dbReference type="EMBL" id="EEP52409.1"/>
    </source>
</evidence>
<dbReference type="EMBL" id="ACOM01000008">
    <property type="protein sequence ID" value="EEP52596.1"/>
    <property type="molecule type" value="Genomic_DNA"/>
</dbReference>
<dbReference type="EMBL" id="ACOM01000012">
    <property type="protein sequence ID" value="EEP52328.1"/>
    <property type="molecule type" value="Genomic_DNA"/>
</dbReference>
<organism evidence="9 10">
    <name type="scientific">Clostridium butyricum E4 str. BoNT E BL5262</name>
    <dbReference type="NCBI Taxonomy" id="632245"/>
    <lineage>
        <taxon>Bacteria</taxon>
        <taxon>Bacillati</taxon>
        <taxon>Bacillota</taxon>
        <taxon>Clostridia</taxon>
        <taxon>Eubacteriales</taxon>
        <taxon>Clostridiaceae</taxon>
        <taxon>Clostridium</taxon>
    </lineage>
</organism>
<dbReference type="HOGENOM" id="CLU_161219_0_0_9"/>
<gene>
    <name evidence="6" type="ORF">CLP_0946</name>
    <name evidence="9" type="ORF">CLP_3137</name>
    <name evidence="8" type="ORF">CLP_3775</name>
    <name evidence="7" type="ORF">CLP_4082</name>
    <name evidence="2" type="ORF">CLP_4086</name>
    <name evidence="4" type="ORF">CLP_4176</name>
    <name evidence="3" type="ORF">CLP_4334</name>
    <name evidence="1" type="ORF">CLP_4438</name>
    <name evidence="5" type="ORF">CLP_4449</name>
</gene>
<dbReference type="AntiFam" id="ANF00035">
    <property type="entry name" value="Antisense to 23S rRNA"/>
</dbReference>
<evidence type="ECO:0000313" key="5">
    <source>
        <dbReference type="EMBL" id="EEP52596.1"/>
    </source>
</evidence>
<proteinExistence type="predicted"/>
<keyword evidence="10" id="KW-1185">Reference proteome</keyword>
<comment type="caution">
    <text evidence="9">The sequence shown here is derived from an EMBL/GenBank/DDBJ whole genome shotgun (WGS) entry which is preliminary data.</text>
</comment>
<accession>C4ICR7</accession>
<evidence type="ECO:0000313" key="8">
    <source>
        <dbReference type="EMBL" id="EEP55528.1"/>
    </source>
</evidence>
<dbReference type="EMBL" id="ACOM01000004">
    <property type="protein sequence ID" value="EEP55528.1"/>
    <property type="molecule type" value="Genomic_DNA"/>
</dbReference>
<reference evidence="9 10" key="1">
    <citation type="submission" date="2009-08" db="EMBL/GenBank/DDBJ databases">
        <authorList>
            <person name="Shrivastava S."/>
            <person name="Brinkac L.B."/>
            <person name="Brown J.L."/>
            <person name="Bruce D.B."/>
            <person name="Detter C."/>
            <person name="Green L.D."/>
            <person name="Munk C.A."/>
            <person name="Rogers Y.C."/>
            <person name="Tapia R."/>
            <person name="Sims D.R."/>
            <person name="Smith L.A."/>
            <person name="Smith T.J."/>
            <person name="Sutton G."/>
            <person name="Brettin T."/>
        </authorList>
    </citation>
    <scope>NUCLEOTIDE SEQUENCE [LARGE SCALE GENOMIC DNA]</scope>
    <source>
        <strain evidence="9">BoNT E BL5262</strain>
        <strain evidence="10">E4 str. BoNT E BL5262</strain>
    </source>
</reference>
<dbReference type="eggNOG" id="ENOG5032SYT">
    <property type="taxonomic scope" value="Bacteria"/>
</dbReference>
<evidence type="ECO:0000313" key="6">
    <source>
        <dbReference type="EMBL" id="EEP54629.1"/>
    </source>
</evidence>